<protein>
    <recommendedName>
        <fullName evidence="11">NADH dehydrogenase [ubiquinone] 1 alpha subcomplex subunit 13</fullName>
    </recommendedName>
</protein>
<sequence>MLLAHLPVITSMSQDLPPAGGFPETVHYKRYLPARGPSGAVMILGVLGIMVYGWNSLAKANAENRELRREAAWARIHLAPMLQAEADRDIVRRMQQVKAREAEIMKDVPDWSAGDLKAPVKGLGKYGVADPSQAESVYNTQRFVQPSFVFLPKEAEGESYSVLSPQWWRGSTMLTKNPPYHHREDFTKEHPLGK</sequence>
<keyword evidence="4 11" id="KW-0679">Respiratory chain</keyword>
<organism evidence="12 13">
    <name type="scientific">Polyrhizophydium stewartii</name>
    <dbReference type="NCBI Taxonomy" id="2732419"/>
    <lineage>
        <taxon>Eukaryota</taxon>
        <taxon>Fungi</taxon>
        <taxon>Fungi incertae sedis</taxon>
        <taxon>Chytridiomycota</taxon>
        <taxon>Chytridiomycota incertae sedis</taxon>
        <taxon>Chytridiomycetes</taxon>
        <taxon>Rhizophydiales</taxon>
        <taxon>Rhizophydiales incertae sedis</taxon>
        <taxon>Polyrhizophydium</taxon>
    </lineage>
</organism>
<evidence type="ECO:0000256" key="8">
    <source>
        <dbReference type="ARBA" id="ARBA00022989"/>
    </source>
</evidence>
<dbReference type="InterPro" id="IPR009346">
    <property type="entry name" value="GRIM-19"/>
</dbReference>
<dbReference type="EMBL" id="JADGIZ020000010">
    <property type="protein sequence ID" value="KAL2917568.1"/>
    <property type="molecule type" value="Genomic_DNA"/>
</dbReference>
<dbReference type="Proteomes" id="UP001527925">
    <property type="component" value="Unassembled WGS sequence"/>
</dbReference>
<dbReference type="PANTHER" id="PTHR12966">
    <property type="entry name" value="NADH DEHYDROGENASE UBIQUINONE 1 ALPHA SUBCOMPLEX SUBUNIT 13"/>
    <property type="match status" value="1"/>
</dbReference>
<evidence type="ECO:0000256" key="2">
    <source>
        <dbReference type="ARBA" id="ARBA00007312"/>
    </source>
</evidence>
<keyword evidence="13" id="KW-1185">Reference proteome</keyword>
<keyword evidence="7 11" id="KW-0249">Electron transport</keyword>
<comment type="function">
    <text evidence="11">Complex I functions in the transfer of electrons from NADH to the respiratory chain. Accessory subunit of the mitochondrial membrane respiratory chain NADH dehydrogenase (Complex I), that is believed not to be involved in catalysis.</text>
</comment>
<dbReference type="Pfam" id="PF06212">
    <property type="entry name" value="GRIM-19"/>
    <property type="match status" value="1"/>
</dbReference>
<evidence type="ECO:0000256" key="11">
    <source>
        <dbReference type="RuleBase" id="RU368034"/>
    </source>
</evidence>
<keyword evidence="9 11" id="KW-0496">Mitochondrion</keyword>
<evidence type="ECO:0000256" key="7">
    <source>
        <dbReference type="ARBA" id="ARBA00022982"/>
    </source>
</evidence>
<name>A0ABR4NDG3_9FUNG</name>
<evidence type="ECO:0000256" key="1">
    <source>
        <dbReference type="ARBA" id="ARBA00004298"/>
    </source>
</evidence>
<evidence type="ECO:0000256" key="6">
    <source>
        <dbReference type="ARBA" id="ARBA00022792"/>
    </source>
</evidence>
<comment type="similarity">
    <text evidence="2 11">Belongs to the complex I NDUFA13 subunit family.</text>
</comment>
<keyword evidence="3 11" id="KW-0813">Transport</keyword>
<comment type="subcellular location">
    <subcellularLocation>
        <location evidence="1 11">Mitochondrion inner membrane</location>
        <topology evidence="1 11">Single-pass membrane protein</topology>
        <orientation evidence="1 11">Matrix side</orientation>
    </subcellularLocation>
</comment>
<gene>
    <name evidence="12" type="ORF">HK105_202853</name>
</gene>
<dbReference type="PANTHER" id="PTHR12966:SF0">
    <property type="entry name" value="NADH DEHYDROGENASE [UBIQUINONE] 1 ALPHA SUBCOMPLEX SUBUNIT 13"/>
    <property type="match status" value="1"/>
</dbReference>
<evidence type="ECO:0000256" key="5">
    <source>
        <dbReference type="ARBA" id="ARBA00022692"/>
    </source>
</evidence>
<keyword evidence="10 11" id="KW-0472">Membrane</keyword>
<evidence type="ECO:0000256" key="4">
    <source>
        <dbReference type="ARBA" id="ARBA00022660"/>
    </source>
</evidence>
<proteinExistence type="inferred from homology"/>
<keyword evidence="8 11" id="KW-1133">Transmembrane helix</keyword>
<evidence type="ECO:0000256" key="10">
    <source>
        <dbReference type="ARBA" id="ARBA00023136"/>
    </source>
</evidence>
<feature type="transmembrane region" description="Helical" evidence="11">
    <location>
        <begin position="37"/>
        <end position="58"/>
    </location>
</feature>
<comment type="caution">
    <text evidence="12">The sequence shown here is derived from an EMBL/GenBank/DDBJ whole genome shotgun (WGS) entry which is preliminary data.</text>
</comment>
<reference evidence="12 13" key="1">
    <citation type="submission" date="2023-09" db="EMBL/GenBank/DDBJ databases">
        <title>Pangenome analysis of Batrachochytrium dendrobatidis and related Chytrids.</title>
        <authorList>
            <person name="Yacoub M.N."/>
            <person name="Stajich J.E."/>
            <person name="James T.Y."/>
        </authorList>
    </citation>
    <scope>NUCLEOTIDE SEQUENCE [LARGE SCALE GENOMIC DNA]</scope>
    <source>
        <strain evidence="12 13">JEL0888</strain>
    </source>
</reference>
<keyword evidence="6 11" id="KW-0999">Mitochondrion inner membrane</keyword>
<accession>A0ABR4NDG3</accession>
<evidence type="ECO:0000256" key="3">
    <source>
        <dbReference type="ARBA" id="ARBA00022448"/>
    </source>
</evidence>
<evidence type="ECO:0000256" key="9">
    <source>
        <dbReference type="ARBA" id="ARBA00023128"/>
    </source>
</evidence>
<keyword evidence="5 11" id="KW-0812">Transmembrane</keyword>
<evidence type="ECO:0000313" key="12">
    <source>
        <dbReference type="EMBL" id="KAL2917568.1"/>
    </source>
</evidence>
<evidence type="ECO:0000313" key="13">
    <source>
        <dbReference type="Proteomes" id="UP001527925"/>
    </source>
</evidence>